<evidence type="ECO:0000256" key="2">
    <source>
        <dbReference type="SAM" id="MobiDB-lite"/>
    </source>
</evidence>
<dbReference type="InterPro" id="IPR034228">
    <property type="entry name" value="Nop6_RRM"/>
</dbReference>
<dbReference type="Proteomes" id="UP001140453">
    <property type="component" value="Unassembled WGS sequence"/>
</dbReference>
<evidence type="ECO:0000259" key="3">
    <source>
        <dbReference type="PROSITE" id="PS50102"/>
    </source>
</evidence>
<feature type="region of interest" description="Disordered" evidence="2">
    <location>
        <begin position="1"/>
        <end position="185"/>
    </location>
</feature>
<feature type="compositionally biased region" description="Basic and acidic residues" evidence="2">
    <location>
        <begin position="60"/>
        <end position="82"/>
    </location>
</feature>
<keyword evidence="1" id="KW-0694">RNA-binding</keyword>
<evidence type="ECO:0000313" key="4">
    <source>
        <dbReference type="EMBL" id="KAJ4386750.1"/>
    </source>
</evidence>
<dbReference type="EMBL" id="JAPEVB010000006">
    <property type="protein sequence ID" value="KAJ4386750.1"/>
    <property type="molecule type" value="Genomic_DNA"/>
</dbReference>
<dbReference type="CDD" id="cd12400">
    <property type="entry name" value="RRM_Nop6"/>
    <property type="match status" value="1"/>
</dbReference>
<comment type="caution">
    <text evidence="4">The sequence shown here is derived from an EMBL/GenBank/DDBJ whole genome shotgun (WGS) entry which is preliminary data.</text>
</comment>
<name>A0A9W8YN74_9PEZI</name>
<feature type="region of interest" description="Disordered" evidence="2">
    <location>
        <begin position="322"/>
        <end position="344"/>
    </location>
</feature>
<feature type="compositionally biased region" description="Basic and acidic residues" evidence="2">
    <location>
        <begin position="1"/>
        <end position="19"/>
    </location>
</feature>
<dbReference type="SMART" id="SM00360">
    <property type="entry name" value="RRM"/>
    <property type="match status" value="1"/>
</dbReference>
<dbReference type="PROSITE" id="PS50102">
    <property type="entry name" value="RRM"/>
    <property type="match status" value="1"/>
</dbReference>
<feature type="compositionally biased region" description="Basic residues" evidence="2">
    <location>
        <begin position="167"/>
        <end position="183"/>
    </location>
</feature>
<evidence type="ECO:0000313" key="5">
    <source>
        <dbReference type="Proteomes" id="UP001140453"/>
    </source>
</evidence>
<dbReference type="AlphaFoldDB" id="A0A9W8YN74"/>
<dbReference type="FunFam" id="3.30.70.330:FF:000376">
    <property type="entry name" value="Putative RNA binding protein"/>
    <property type="match status" value="1"/>
</dbReference>
<feature type="domain" description="RRM" evidence="3">
    <location>
        <begin position="214"/>
        <end position="297"/>
    </location>
</feature>
<reference evidence="4" key="1">
    <citation type="submission" date="2022-10" db="EMBL/GenBank/DDBJ databases">
        <title>Tapping the CABI collections for fungal endophytes: first genome assemblies for Collariella, Neodidymelliopsis, Ascochyta clinopodiicola, Didymella pomorum, Didymosphaeria variabile, Neocosmospora piperis and Neocucurbitaria cava.</title>
        <authorList>
            <person name="Hill R."/>
        </authorList>
    </citation>
    <scope>NUCLEOTIDE SEQUENCE</scope>
    <source>
        <strain evidence="4">IMI 355082</strain>
    </source>
</reference>
<dbReference type="OrthoDB" id="167718at2759"/>
<gene>
    <name evidence="4" type="ORF">N0V93_009648</name>
</gene>
<keyword evidence="5" id="KW-1185">Reference proteome</keyword>
<feature type="compositionally biased region" description="Basic residues" evidence="2">
    <location>
        <begin position="46"/>
        <end position="59"/>
    </location>
</feature>
<dbReference type="Gene3D" id="3.30.70.330">
    <property type="match status" value="1"/>
</dbReference>
<feature type="compositionally biased region" description="Basic residues" evidence="2">
    <location>
        <begin position="97"/>
        <end position="110"/>
    </location>
</feature>
<dbReference type="InterPro" id="IPR035979">
    <property type="entry name" value="RBD_domain_sf"/>
</dbReference>
<dbReference type="GO" id="GO:0003723">
    <property type="term" value="F:RNA binding"/>
    <property type="evidence" value="ECO:0007669"/>
    <property type="project" value="UniProtKB-UniRule"/>
</dbReference>
<proteinExistence type="predicted"/>
<dbReference type="InterPro" id="IPR000504">
    <property type="entry name" value="RRM_dom"/>
</dbReference>
<feature type="compositionally biased region" description="Basic and acidic residues" evidence="2">
    <location>
        <begin position="121"/>
        <end position="137"/>
    </location>
</feature>
<dbReference type="Pfam" id="PF00076">
    <property type="entry name" value="RRM_1"/>
    <property type="match status" value="1"/>
</dbReference>
<sequence length="369" mass="41609">MAKSELKTEKKASKRKLSEVADEVDTSATAAPSKKAKKDKKDKSDKKSKKDKKDKKSRKEIKAEQADDLNHAEYDIEDKAIEEAEPVMVEIEEKKSKKEKKDKKSKKEKKAKVEEEEEVKVEEKPVNGEEDVASKKDKKDKKDKKAKTEEPKTNGGAAETVAEGEKKKKSKKDKKDKKSKKGKNANDIEIKDEDLKINNGEANGEGQSTKNNRFICFIGNLPFTATKADVEAHFSALAPSSVRLLTEKDNPTKSRGIAFIEFDHFSRMKTCLAKFHHTEFTDSAGNVRKINVELTAGGGGKKEGRMDKVKERNFKLNEERARRIAKEEEEKRNGGGKKAAEVKKEVVVDEREDAYVHPSRRAHVPGRRM</sequence>
<organism evidence="4 5">
    <name type="scientific">Gnomoniopsis smithogilvyi</name>
    <dbReference type="NCBI Taxonomy" id="1191159"/>
    <lineage>
        <taxon>Eukaryota</taxon>
        <taxon>Fungi</taxon>
        <taxon>Dikarya</taxon>
        <taxon>Ascomycota</taxon>
        <taxon>Pezizomycotina</taxon>
        <taxon>Sordariomycetes</taxon>
        <taxon>Sordariomycetidae</taxon>
        <taxon>Diaporthales</taxon>
        <taxon>Gnomoniaceae</taxon>
        <taxon>Gnomoniopsis</taxon>
    </lineage>
</organism>
<evidence type="ECO:0000256" key="1">
    <source>
        <dbReference type="PROSITE-ProRule" id="PRU00176"/>
    </source>
</evidence>
<accession>A0A9W8YN74</accession>
<dbReference type="SUPFAM" id="SSF54928">
    <property type="entry name" value="RNA-binding domain, RBD"/>
    <property type="match status" value="1"/>
</dbReference>
<protein>
    <recommendedName>
        <fullName evidence="3">RRM domain-containing protein</fullName>
    </recommendedName>
</protein>
<dbReference type="InterPro" id="IPR012677">
    <property type="entry name" value="Nucleotide-bd_a/b_plait_sf"/>
</dbReference>